<evidence type="ECO:0000313" key="3">
    <source>
        <dbReference type="Proteomes" id="UP000661607"/>
    </source>
</evidence>
<keyword evidence="3" id="KW-1185">Reference proteome</keyword>
<feature type="compositionally biased region" description="Low complexity" evidence="1">
    <location>
        <begin position="173"/>
        <end position="187"/>
    </location>
</feature>
<dbReference type="InterPro" id="IPR022385">
    <property type="entry name" value="Rhs_assc_core"/>
</dbReference>
<protein>
    <submittedName>
        <fullName evidence="2">RHS repeat-associated protein</fullName>
    </submittedName>
</protein>
<feature type="compositionally biased region" description="Basic residues" evidence="1">
    <location>
        <begin position="189"/>
        <end position="204"/>
    </location>
</feature>
<reference evidence="2 3" key="1">
    <citation type="submission" date="2020-10" db="EMBL/GenBank/DDBJ databases">
        <title>Sequencing the genomes of 1000 actinobacteria strains.</title>
        <authorList>
            <person name="Klenk H.-P."/>
        </authorList>
    </citation>
    <scope>NUCLEOTIDE SEQUENCE [LARGE SCALE GENOMIC DNA]</scope>
    <source>
        <strain evidence="2 3">DSM 43748</strain>
    </source>
</reference>
<dbReference type="RefSeq" id="WP_192776948.1">
    <property type="nucleotide sequence ID" value="NZ_BAAASY010000039.1"/>
</dbReference>
<evidence type="ECO:0000256" key="1">
    <source>
        <dbReference type="SAM" id="MobiDB-lite"/>
    </source>
</evidence>
<name>A0ABR9KJH7_9ACTN</name>
<sequence>MVRITKFDAFDRLVSDDGVQHDYDALDRVETRAYGGKTQRMTYDGVGNNLVTVTDTATGAKTAMFGRDALGRTLGLSDGVGAQLAFCDLRCDLVGAFTATGTSLIDSVAYNPFGEVITRTGAAHTLGYQGGYTDPNTGKINMAACWYQPNTGSFISRDTLTQNPDPSVQLNRYTYTNDNPLTNTDPTGHAKKSTNKKTSTKTNKKKDLTPKQEYAACKKQKFKNKNGLDCEDEHDLATFYKDCKKGYNGYGDATDACKDGYGQLSQCYFKSGKYQKCENKAVETACSERPLKGPDYCHEAMPGYKACRKGDIDRTICIEGTHEYGVCRGTTDNTGPNKGVCAEATREYEDCRQQGMDAEPVCHKQRDTYVRCRSTGGIGNAKKKEKRFEQSADECGTVADQYMDRVKAGHAAPDCAYLGLIQSECLAKEKGTTKQCEGLAEKFAWCLSNPKHKYCDGKPDSKPCEPQAGGRVLNCTDYYYAPELWLMQNVLGDWEGGLGTPCEFSSIVTQNEKAEAICGLVGLVGDAIIQKGIEWINSKFSDFRDQYPGCGAWVTYTDSARSGGTGVLNPKFKPDCH</sequence>
<accession>A0ABR9KJH7</accession>
<feature type="compositionally biased region" description="Polar residues" evidence="1">
    <location>
        <begin position="157"/>
        <end position="172"/>
    </location>
</feature>
<organism evidence="2 3">
    <name type="scientific">Nonomuraea africana</name>
    <dbReference type="NCBI Taxonomy" id="46171"/>
    <lineage>
        <taxon>Bacteria</taxon>
        <taxon>Bacillati</taxon>
        <taxon>Actinomycetota</taxon>
        <taxon>Actinomycetes</taxon>
        <taxon>Streptosporangiales</taxon>
        <taxon>Streptosporangiaceae</taxon>
        <taxon>Nonomuraea</taxon>
    </lineage>
</organism>
<evidence type="ECO:0000313" key="2">
    <source>
        <dbReference type="EMBL" id="MBE1562174.1"/>
    </source>
</evidence>
<comment type="caution">
    <text evidence="2">The sequence shown here is derived from an EMBL/GenBank/DDBJ whole genome shotgun (WGS) entry which is preliminary data.</text>
</comment>
<proteinExistence type="predicted"/>
<gene>
    <name evidence="2" type="ORF">H4W81_004953</name>
</gene>
<dbReference type="Gene3D" id="2.180.10.10">
    <property type="entry name" value="RHS repeat-associated core"/>
    <property type="match status" value="1"/>
</dbReference>
<dbReference type="NCBIfam" id="TIGR03696">
    <property type="entry name" value="Rhs_assc_core"/>
    <property type="match status" value="1"/>
</dbReference>
<dbReference type="EMBL" id="JADBEF010000001">
    <property type="protein sequence ID" value="MBE1562174.1"/>
    <property type="molecule type" value="Genomic_DNA"/>
</dbReference>
<dbReference type="Proteomes" id="UP000661607">
    <property type="component" value="Unassembled WGS sequence"/>
</dbReference>
<feature type="region of interest" description="Disordered" evidence="1">
    <location>
        <begin position="157"/>
        <end position="206"/>
    </location>
</feature>